<dbReference type="AlphaFoldDB" id="A0A1B7MKM5"/>
<feature type="transmembrane region" description="Helical" evidence="1">
    <location>
        <begin position="54"/>
        <end position="81"/>
    </location>
</feature>
<keyword evidence="1" id="KW-0812">Transmembrane</keyword>
<proteinExistence type="predicted"/>
<feature type="domain" description="DUF6534" evidence="2">
    <location>
        <begin position="170"/>
        <end position="256"/>
    </location>
</feature>
<dbReference type="Pfam" id="PF20152">
    <property type="entry name" value="DUF6534"/>
    <property type="match status" value="1"/>
</dbReference>
<gene>
    <name evidence="3" type="ORF">K503DRAFT_859946</name>
</gene>
<dbReference type="PANTHER" id="PTHR40465">
    <property type="entry name" value="CHROMOSOME 1, WHOLE GENOME SHOTGUN SEQUENCE"/>
    <property type="match status" value="1"/>
</dbReference>
<name>A0A1B7MKM5_9AGAM</name>
<dbReference type="PANTHER" id="PTHR40465:SF1">
    <property type="entry name" value="DUF6534 DOMAIN-CONTAINING PROTEIN"/>
    <property type="match status" value="1"/>
</dbReference>
<sequence>MSSSTQDLLPQSLDLGDTFGALLIGVTLAAVLFGVTNVQAFVYFQTHRDTGMTLYKLIVIWLRILDTLHLVLITHCVYYYLVTNYASISALTGVSKLSSYMEYFCKFHVKCSTYNISKGRSRAFPATVCIIVILGSGVIIATIWGVYQCHVFTDLIKMQWATYMFGGTIAFSDFIIASSLCYFIATSRGYPSSDSFLTKFMVYTINTGCLTSVCSVVIVITCAVMPGNLIFAGIDFFIATLTFQVYVNSYLALLNAPYYIQPNDTEAVEISEFRAHRPSLHSRELEAERL</sequence>
<dbReference type="InterPro" id="IPR045339">
    <property type="entry name" value="DUF6534"/>
</dbReference>
<feature type="transmembrane region" description="Helical" evidence="1">
    <location>
        <begin position="229"/>
        <end position="247"/>
    </location>
</feature>
<evidence type="ECO:0000256" key="1">
    <source>
        <dbReference type="SAM" id="Phobius"/>
    </source>
</evidence>
<feature type="transmembrane region" description="Helical" evidence="1">
    <location>
        <begin position="123"/>
        <end position="148"/>
    </location>
</feature>
<feature type="transmembrane region" description="Helical" evidence="1">
    <location>
        <begin position="200"/>
        <end position="222"/>
    </location>
</feature>
<keyword evidence="4" id="KW-1185">Reference proteome</keyword>
<protein>
    <recommendedName>
        <fullName evidence="2">DUF6534 domain-containing protein</fullName>
    </recommendedName>
</protein>
<evidence type="ECO:0000313" key="4">
    <source>
        <dbReference type="Proteomes" id="UP000092154"/>
    </source>
</evidence>
<dbReference type="Proteomes" id="UP000092154">
    <property type="component" value="Unassembled WGS sequence"/>
</dbReference>
<organism evidence="3 4">
    <name type="scientific">Rhizopogon vinicolor AM-OR11-026</name>
    <dbReference type="NCBI Taxonomy" id="1314800"/>
    <lineage>
        <taxon>Eukaryota</taxon>
        <taxon>Fungi</taxon>
        <taxon>Dikarya</taxon>
        <taxon>Basidiomycota</taxon>
        <taxon>Agaricomycotina</taxon>
        <taxon>Agaricomycetes</taxon>
        <taxon>Agaricomycetidae</taxon>
        <taxon>Boletales</taxon>
        <taxon>Suillineae</taxon>
        <taxon>Rhizopogonaceae</taxon>
        <taxon>Rhizopogon</taxon>
    </lineage>
</organism>
<feature type="transmembrane region" description="Helical" evidence="1">
    <location>
        <begin position="160"/>
        <end position="185"/>
    </location>
</feature>
<reference evidence="3 4" key="1">
    <citation type="submission" date="2016-06" db="EMBL/GenBank/DDBJ databases">
        <title>Comparative genomics of the ectomycorrhizal sister species Rhizopogon vinicolor and Rhizopogon vesiculosus (Basidiomycota: Boletales) reveals a divergence of the mating type B locus.</title>
        <authorList>
            <consortium name="DOE Joint Genome Institute"/>
            <person name="Mujic A.B."/>
            <person name="Kuo A."/>
            <person name="Tritt A."/>
            <person name="Lipzen A."/>
            <person name="Chen C."/>
            <person name="Johnson J."/>
            <person name="Sharma A."/>
            <person name="Barry K."/>
            <person name="Grigoriev I.V."/>
            <person name="Spatafora J.W."/>
        </authorList>
    </citation>
    <scope>NUCLEOTIDE SEQUENCE [LARGE SCALE GENOMIC DNA]</scope>
    <source>
        <strain evidence="3 4">AM-OR11-026</strain>
    </source>
</reference>
<evidence type="ECO:0000313" key="3">
    <source>
        <dbReference type="EMBL" id="OAX33156.1"/>
    </source>
</evidence>
<dbReference type="EMBL" id="KV448825">
    <property type="protein sequence ID" value="OAX33156.1"/>
    <property type="molecule type" value="Genomic_DNA"/>
</dbReference>
<feature type="transmembrane region" description="Helical" evidence="1">
    <location>
        <begin position="20"/>
        <end position="42"/>
    </location>
</feature>
<dbReference type="OrthoDB" id="2535105at2759"/>
<accession>A0A1B7MKM5</accession>
<keyword evidence="1" id="KW-0472">Membrane</keyword>
<dbReference type="STRING" id="1314800.A0A1B7MKM5"/>
<keyword evidence="1" id="KW-1133">Transmembrane helix</keyword>
<dbReference type="InParanoid" id="A0A1B7MKM5"/>
<evidence type="ECO:0000259" key="2">
    <source>
        <dbReference type="Pfam" id="PF20152"/>
    </source>
</evidence>